<feature type="coiled-coil region" evidence="1">
    <location>
        <begin position="62"/>
        <end position="156"/>
    </location>
</feature>
<dbReference type="EMBL" id="CAMPGE010005161">
    <property type="protein sequence ID" value="CAI2364009.1"/>
    <property type="molecule type" value="Genomic_DNA"/>
</dbReference>
<evidence type="ECO:0000313" key="4">
    <source>
        <dbReference type="Proteomes" id="UP001295684"/>
    </source>
</evidence>
<organism evidence="3 4">
    <name type="scientific">Euplotes crassus</name>
    <dbReference type="NCBI Taxonomy" id="5936"/>
    <lineage>
        <taxon>Eukaryota</taxon>
        <taxon>Sar</taxon>
        <taxon>Alveolata</taxon>
        <taxon>Ciliophora</taxon>
        <taxon>Intramacronucleata</taxon>
        <taxon>Spirotrichea</taxon>
        <taxon>Hypotrichia</taxon>
        <taxon>Euplotida</taxon>
        <taxon>Euplotidae</taxon>
        <taxon>Moneuplotes</taxon>
    </lineage>
</organism>
<evidence type="ECO:0000256" key="1">
    <source>
        <dbReference type="SAM" id="Coils"/>
    </source>
</evidence>
<protein>
    <submittedName>
        <fullName evidence="3">Uncharacterized protein</fullName>
    </submittedName>
</protein>
<keyword evidence="1" id="KW-0175">Coiled coil</keyword>
<keyword evidence="4" id="KW-1185">Reference proteome</keyword>
<dbReference type="AlphaFoldDB" id="A0AAD1UEN5"/>
<proteinExistence type="predicted"/>
<evidence type="ECO:0000256" key="2">
    <source>
        <dbReference type="SAM" id="MobiDB-lite"/>
    </source>
</evidence>
<feature type="region of interest" description="Disordered" evidence="2">
    <location>
        <begin position="379"/>
        <end position="409"/>
    </location>
</feature>
<evidence type="ECO:0000313" key="3">
    <source>
        <dbReference type="EMBL" id="CAI2364009.1"/>
    </source>
</evidence>
<gene>
    <name evidence="3" type="ORF">ECRASSUSDP1_LOCUS5349</name>
</gene>
<name>A0AAD1UEN5_EUPCR</name>
<reference evidence="3" key="1">
    <citation type="submission" date="2023-07" db="EMBL/GenBank/DDBJ databases">
        <authorList>
            <consortium name="AG Swart"/>
            <person name="Singh M."/>
            <person name="Singh A."/>
            <person name="Seah K."/>
            <person name="Emmerich C."/>
        </authorList>
    </citation>
    <scope>NUCLEOTIDE SEQUENCE</scope>
    <source>
        <strain evidence="3">DP1</strain>
    </source>
</reference>
<accession>A0AAD1UEN5</accession>
<dbReference type="Proteomes" id="UP001295684">
    <property type="component" value="Unassembled WGS sequence"/>
</dbReference>
<dbReference type="PANTHER" id="PTHR47057:SF1">
    <property type="entry name" value="AFADIN_ALPHA-ACTININ-BINDING PROTEIN"/>
    <property type="match status" value="1"/>
</dbReference>
<feature type="compositionally biased region" description="Polar residues" evidence="2">
    <location>
        <begin position="385"/>
        <end position="401"/>
    </location>
</feature>
<comment type="caution">
    <text evidence="3">The sequence shown here is derived from an EMBL/GenBank/DDBJ whole genome shotgun (WGS) entry which is preliminary data.</text>
</comment>
<dbReference type="PANTHER" id="PTHR47057">
    <property type="entry name" value="AFADIN/ALPHA-ACTININ-BINDING"/>
    <property type="match status" value="1"/>
</dbReference>
<sequence>MDSVRQYYVQLNDLLERNGFSLMGDFWKVTSSEIQKTLDVVSYLLKQRGEDQNSKISIADESKSMRIQIRELNKQLEDLKKERAQLKRDKKNLTTQVELQEKEATKALRSKASTEMESKKDISKLTRASQMYQHELKKKENELFRIKKQMTKILDEKTTFSNSYMEIKGSADMKRIAKICDEHRTKGDIEFVEMLKNGFDSTYNVLVEENSQLRGCLLTLQTEMKTLVDGKMNSLKAIKSKFKDDLLKETNMKLYRLKVIEPKAFNLSLNENINDLLGIFKENLDRIASFIDAIINPIQLFQFMDRLNDSFGKKFTKVKNLDDLYKIINSETRAVKDSDLSEECLNKPIKKSGEELEHPLNNERITAKWNTDFATETGEEEGIYKNNSHTQSTNQQESMETSLKKKKVQVERKKWENIIKSEKSNTFFFDSDGSD</sequence>